<dbReference type="InterPro" id="IPR001005">
    <property type="entry name" value="SANT/Myb"/>
</dbReference>
<dbReference type="Gene3D" id="1.10.10.60">
    <property type="entry name" value="Homeodomain-like"/>
    <property type="match status" value="2"/>
</dbReference>
<evidence type="ECO:0000259" key="8">
    <source>
        <dbReference type="PROSITE" id="PS50090"/>
    </source>
</evidence>
<dbReference type="CDD" id="cd00167">
    <property type="entry name" value="SANT"/>
    <property type="match status" value="2"/>
</dbReference>
<dbReference type="SMART" id="SM00717">
    <property type="entry name" value="SANT"/>
    <property type="match status" value="2"/>
</dbReference>
<dbReference type="PANTHER" id="PTHR47999:SF24">
    <property type="entry name" value="TRANSCRIPTION FACTOR MYB90"/>
    <property type="match status" value="1"/>
</dbReference>
<feature type="domain" description="HTH myb-type" evidence="9">
    <location>
        <begin position="61"/>
        <end position="111"/>
    </location>
</feature>
<dbReference type="FunFam" id="1.10.10.60:FF:000402">
    <property type="entry name" value="Transcription factor MYB113"/>
    <property type="match status" value="1"/>
</dbReference>
<protein>
    <submittedName>
        <fullName evidence="10">Transcription factor MYB113</fullName>
    </submittedName>
</protein>
<proteinExistence type="predicted"/>
<evidence type="ECO:0000256" key="5">
    <source>
        <dbReference type="ARBA" id="ARBA00023159"/>
    </source>
</evidence>
<feature type="domain" description="Myb-like" evidence="8">
    <location>
        <begin position="57"/>
        <end position="107"/>
    </location>
</feature>
<evidence type="ECO:0000256" key="7">
    <source>
        <dbReference type="ARBA" id="ARBA00023242"/>
    </source>
</evidence>
<keyword evidence="11" id="KW-1185">Reference proteome</keyword>
<evidence type="ECO:0000313" key="11">
    <source>
        <dbReference type="Proteomes" id="UP000289340"/>
    </source>
</evidence>
<dbReference type="EMBL" id="QZWG01000009">
    <property type="protein sequence ID" value="RZB93534.1"/>
    <property type="molecule type" value="Genomic_DNA"/>
</dbReference>
<evidence type="ECO:0000256" key="1">
    <source>
        <dbReference type="ARBA" id="ARBA00004123"/>
    </source>
</evidence>
<dbReference type="Pfam" id="PF00249">
    <property type="entry name" value="Myb_DNA-binding"/>
    <property type="match status" value="2"/>
</dbReference>
<dbReference type="InterPro" id="IPR009057">
    <property type="entry name" value="Homeodomain-like_sf"/>
</dbReference>
<dbReference type="Gramene" id="XM_028392592.1">
    <property type="protein sequence ID" value="XP_028248393.1"/>
    <property type="gene ID" value="LOC114425648"/>
</dbReference>
<name>A0A445J565_GLYSO</name>
<dbReference type="FunFam" id="1.10.10.60:FF:000218">
    <property type="entry name" value="Myb transcription factor"/>
    <property type="match status" value="1"/>
</dbReference>
<dbReference type="Proteomes" id="UP000289340">
    <property type="component" value="Chromosome 9"/>
</dbReference>
<dbReference type="GO" id="GO:0005634">
    <property type="term" value="C:nucleus"/>
    <property type="evidence" value="ECO:0007669"/>
    <property type="project" value="UniProtKB-SubCell"/>
</dbReference>
<comment type="caution">
    <text evidence="10">The sequence shown here is derived from an EMBL/GenBank/DDBJ whole genome shotgun (WGS) entry which is preliminary data.</text>
</comment>
<keyword evidence="3" id="KW-0805">Transcription regulation</keyword>
<gene>
    <name evidence="10" type="ORF">D0Y65_025064</name>
</gene>
<keyword evidence="7" id="KW-0539">Nucleus</keyword>
<dbReference type="PROSITE" id="PS50090">
    <property type="entry name" value="MYB_LIKE"/>
    <property type="match status" value="2"/>
</dbReference>
<evidence type="ECO:0000259" key="9">
    <source>
        <dbReference type="PROSITE" id="PS51294"/>
    </source>
</evidence>
<dbReference type="AlphaFoldDB" id="A0A445J565"/>
<dbReference type="InterPro" id="IPR017930">
    <property type="entry name" value="Myb_dom"/>
</dbReference>
<sequence length="237" mass="26936">MEGSSGVRKGTWSQIEDDLLKACVQLYGEGNWHLVPKRAGLNRCRKSCRLRWLNYLKPNIKRGDFSEDEIDMMIRLHKLLGNRWSLIAGRLPGRTSNDVKNYWNTYARRKLHSHKKDNNIEKQARAKTTVKPHEVIKPVPRALTKTSPRLQGKFINSSEVGVSHEEGATSISGSGNWWETFLDDKEDIEEGNNNKCFFGGEDGALDLWGEELNSIACDFLTQGETWSDFLLDLGLGD</sequence>
<dbReference type="PROSITE" id="PS51294">
    <property type="entry name" value="HTH_MYB"/>
    <property type="match status" value="2"/>
</dbReference>
<reference evidence="10 11" key="1">
    <citation type="submission" date="2018-09" db="EMBL/GenBank/DDBJ databases">
        <title>A high-quality reference genome of wild soybean provides a powerful tool to mine soybean genomes.</title>
        <authorList>
            <person name="Xie M."/>
            <person name="Chung C.Y.L."/>
            <person name="Li M.-W."/>
            <person name="Wong F.-L."/>
            <person name="Chan T.-F."/>
            <person name="Lam H.-M."/>
        </authorList>
    </citation>
    <scope>NUCLEOTIDE SEQUENCE [LARGE SCALE GENOMIC DNA]</scope>
    <source>
        <strain evidence="11">cv. W05</strain>
        <tissue evidence="10">Hypocotyl of etiolated seedlings</tissue>
    </source>
</reference>
<comment type="subcellular location">
    <subcellularLocation>
        <location evidence="1">Nucleus</location>
    </subcellularLocation>
</comment>
<keyword evidence="6" id="KW-0804">Transcription</keyword>
<dbReference type="SUPFAM" id="SSF46689">
    <property type="entry name" value="Homeodomain-like"/>
    <property type="match status" value="1"/>
</dbReference>
<feature type="domain" description="HTH myb-type" evidence="9">
    <location>
        <begin position="4"/>
        <end position="60"/>
    </location>
</feature>
<evidence type="ECO:0000256" key="4">
    <source>
        <dbReference type="ARBA" id="ARBA00023125"/>
    </source>
</evidence>
<organism evidence="10 11">
    <name type="scientific">Glycine soja</name>
    <name type="common">Wild soybean</name>
    <dbReference type="NCBI Taxonomy" id="3848"/>
    <lineage>
        <taxon>Eukaryota</taxon>
        <taxon>Viridiplantae</taxon>
        <taxon>Streptophyta</taxon>
        <taxon>Embryophyta</taxon>
        <taxon>Tracheophyta</taxon>
        <taxon>Spermatophyta</taxon>
        <taxon>Magnoliopsida</taxon>
        <taxon>eudicotyledons</taxon>
        <taxon>Gunneridae</taxon>
        <taxon>Pentapetalae</taxon>
        <taxon>rosids</taxon>
        <taxon>fabids</taxon>
        <taxon>Fabales</taxon>
        <taxon>Fabaceae</taxon>
        <taxon>Papilionoideae</taxon>
        <taxon>50 kb inversion clade</taxon>
        <taxon>NPAAA clade</taxon>
        <taxon>indigoferoid/millettioid clade</taxon>
        <taxon>Phaseoleae</taxon>
        <taxon>Glycine</taxon>
        <taxon>Glycine subgen. Soja</taxon>
    </lineage>
</organism>
<dbReference type="InterPro" id="IPR015495">
    <property type="entry name" value="Myb_TF_plants"/>
</dbReference>
<dbReference type="GO" id="GO:0080090">
    <property type="term" value="P:regulation of primary metabolic process"/>
    <property type="evidence" value="ECO:0007669"/>
    <property type="project" value="UniProtKB-ARBA"/>
</dbReference>
<keyword evidence="5" id="KW-0010">Activator</keyword>
<keyword evidence="4" id="KW-0238">DNA-binding</keyword>
<dbReference type="GO" id="GO:0003677">
    <property type="term" value="F:DNA binding"/>
    <property type="evidence" value="ECO:0007669"/>
    <property type="project" value="UniProtKB-KW"/>
</dbReference>
<evidence type="ECO:0000256" key="3">
    <source>
        <dbReference type="ARBA" id="ARBA00023015"/>
    </source>
</evidence>
<dbReference type="SMR" id="A0A445J565"/>
<evidence type="ECO:0000256" key="6">
    <source>
        <dbReference type="ARBA" id="ARBA00023163"/>
    </source>
</evidence>
<keyword evidence="2" id="KW-0677">Repeat</keyword>
<feature type="domain" description="Myb-like" evidence="8">
    <location>
        <begin position="4"/>
        <end position="56"/>
    </location>
</feature>
<dbReference type="PANTHER" id="PTHR47999">
    <property type="entry name" value="TRANSCRIPTION FACTOR MYB8-RELATED-RELATED"/>
    <property type="match status" value="1"/>
</dbReference>
<evidence type="ECO:0000256" key="2">
    <source>
        <dbReference type="ARBA" id="ARBA00022737"/>
    </source>
</evidence>
<accession>A0A445J565</accession>
<evidence type="ECO:0000313" key="10">
    <source>
        <dbReference type="EMBL" id="RZB93534.1"/>
    </source>
</evidence>